<feature type="region of interest" description="Disordered" evidence="4">
    <location>
        <begin position="210"/>
        <end position="252"/>
    </location>
</feature>
<keyword evidence="2" id="KW-0645">Protease</keyword>
<proteinExistence type="predicted"/>
<dbReference type="Proteomes" id="UP000634476">
    <property type="component" value="Unassembled WGS sequence"/>
</dbReference>
<sequence length="252" mass="28262">METLRDLDVVRAAAGTVRLTRAEADGAMPTMVVRFSPFGVWYEINSYWEGRFLERTERGAFTKTMTEQGSRVKVLFNHGGDFQIGDKVLGIAENLREDIDAAAGDVPLFDTSYNRDLLPGIEAGAYGSSFMFRVIKDEWNDEPGRSEHNPDGIPERTIREVRLFEFGPVTWPANPEATAGIRSLTDDFYARLRDRDPGRVADLEARVQRLRTPDLGAAPTPSGEPAAGHSGGLTPRERRWRRYPYLKEGVSR</sequence>
<reference evidence="6" key="1">
    <citation type="submission" date="2021-01" db="EMBL/GenBank/DDBJ databases">
        <title>Whole genome shotgun sequence of Planobispora takensis NBRC 109077.</title>
        <authorList>
            <person name="Komaki H."/>
            <person name="Tamura T."/>
        </authorList>
    </citation>
    <scope>NUCLEOTIDE SEQUENCE</scope>
    <source>
        <strain evidence="6">NBRC 109077</strain>
    </source>
</reference>
<organism evidence="6 7">
    <name type="scientific">Planobispora takensis</name>
    <dbReference type="NCBI Taxonomy" id="1367882"/>
    <lineage>
        <taxon>Bacteria</taxon>
        <taxon>Bacillati</taxon>
        <taxon>Actinomycetota</taxon>
        <taxon>Actinomycetes</taxon>
        <taxon>Streptosporangiales</taxon>
        <taxon>Streptosporangiaceae</taxon>
        <taxon>Planobispora</taxon>
    </lineage>
</organism>
<evidence type="ECO:0000256" key="3">
    <source>
        <dbReference type="ARBA" id="ARBA00022801"/>
    </source>
</evidence>
<keyword evidence="3" id="KW-0378">Hydrolase</keyword>
<evidence type="ECO:0000259" key="5">
    <source>
        <dbReference type="Pfam" id="PF04586"/>
    </source>
</evidence>
<dbReference type="RefSeq" id="WP_203872601.1">
    <property type="nucleotide sequence ID" value="NZ_BOOK01000001.1"/>
</dbReference>
<accession>A0A8J3SZ06</accession>
<name>A0A8J3SZ06_9ACTN</name>
<evidence type="ECO:0000256" key="1">
    <source>
        <dbReference type="ARBA" id="ARBA00022612"/>
    </source>
</evidence>
<keyword evidence="1" id="KW-1188">Viral release from host cell</keyword>
<dbReference type="GO" id="GO:0008233">
    <property type="term" value="F:peptidase activity"/>
    <property type="evidence" value="ECO:0007669"/>
    <property type="project" value="UniProtKB-KW"/>
</dbReference>
<evidence type="ECO:0000256" key="4">
    <source>
        <dbReference type="SAM" id="MobiDB-lite"/>
    </source>
</evidence>
<keyword evidence="7" id="KW-1185">Reference proteome</keyword>
<comment type="caution">
    <text evidence="6">The sequence shown here is derived from an EMBL/GenBank/DDBJ whole genome shotgun (WGS) entry which is preliminary data.</text>
</comment>
<dbReference type="InterPro" id="IPR054613">
    <property type="entry name" value="Peptidase_S78_dom"/>
</dbReference>
<evidence type="ECO:0000313" key="7">
    <source>
        <dbReference type="Proteomes" id="UP000634476"/>
    </source>
</evidence>
<dbReference type="GO" id="GO:0006508">
    <property type="term" value="P:proteolysis"/>
    <property type="evidence" value="ECO:0007669"/>
    <property type="project" value="UniProtKB-KW"/>
</dbReference>
<dbReference type="Pfam" id="PF04586">
    <property type="entry name" value="Peptidase_S78"/>
    <property type="match status" value="1"/>
</dbReference>
<feature type="domain" description="Prohead serine protease" evidence="5">
    <location>
        <begin position="41"/>
        <end position="180"/>
    </location>
</feature>
<protein>
    <recommendedName>
        <fullName evidence="5">Prohead serine protease domain-containing protein</fullName>
    </recommendedName>
</protein>
<dbReference type="AlphaFoldDB" id="A0A8J3SZ06"/>
<evidence type="ECO:0000256" key="2">
    <source>
        <dbReference type="ARBA" id="ARBA00022670"/>
    </source>
</evidence>
<dbReference type="EMBL" id="BOOK01000001">
    <property type="protein sequence ID" value="GIH98098.1"/>
    <property type="molecule type" value="Genomic_DNA"/>
</dbReference>
<evidence type="ECO:0000313" key="6">
    <source>
        <dbReference type="EMBL" id="GIH98098.1"/>
    </source>
</evidence>
<gene>
    <name evidence="6" type="ORF">Pta02_01070</name>
</gene>